<comment type="caution">
    <text evidence="2">The sequence shown here is derived from an EMBL/GenBank/DDBJ whole genome shotgun (WGS) entry which is preliminary data.</text>
</comment>
<protein>
    <submittedName>
        <fullName evidence="2">Uncharacterized protein</fullName>
    </submittedName>
</protein>
<evidence type="ECO:0000313" key="2">
    <source>
        <dbReference type="EMBL" id="KAK8600818.1"/>
    </source>
</evidence>
<organism evidence="2 3">
    <name type="scientific">Hibiscus sabdariffa</name>
    <name type="common">roselle</name>
    <dbReference type="NCBI Taxonomy" id="183260"/>
    <lineage>
        <taxon>Eukaryota</taxon>
        <taxon>Viridiplantae</taxon>
        <taxon>Streptophyta</taxon>
        <taxon>Embryophyta</taxon>
        <taxon>Tracheophyta</taxon>
        <taxon>Spermatophyta</taxon>
        <taxon>Magnoliopsida</taxon>
        <taxon>eudicotyledons</taxon>
        <taxon>Gunneridae</taxon>
        <taxon>Pentapetalae</taxon>
        <taxon>rosids</taxon>
        <taxon>malvids</taxon>
        <taxon>Malvales</taxon>
        <taxon>Malvaceae</taxon>
        <taxon>Malvoideae</taxon>
        <taxon>Hibiscus</taxon>
    </lineage>
</organism>
<dbReference type="Proteomes" id="UP001472677">
    <property type="component" value="Unassembled WGS sequence"/>
</dbReference>
<keyword evidence="3" id="KW-1185">Reference proteome</keyword>
<evidence type="ECO:0000256" key="1">
    <source>
        <dbReference type="SAM" id="MobiDB-lite"/>
    </source>
</evidence>
<reference evidence="2 3" key="1">
    <citation type="journal article" date="2024" name="G3 (Bethesda)">
        <title>Genome assembly of Hibiscus sabdariffa L. provides insights into metabolisms of medicinal natural products.</title>
        <authorList>
            <person name="Kim T."/>
        </authorList>
    </citation>
    <scope>NUCLEOTIDE SEQUENCE [LARGE SCALE GENOMIC DNA]</scope>
    <source>
        <strain evidence="2">TK-2024</strain>
        <tissue evidence="2">Old leaves</tissue>
    </source>
</reference>
<evidence type="ECO:0000313" key="3">
    <source>
        <dbReference type="Proteomes" id="UP001472677"/>
    </source>
</evidence>
<feature type="region of interest" description="Disordered" evidence="1">
    <location>
        <begin position="20"/>
        <end position="104"/>
    </location>
</feature>
<feature type="compositionally biased region" description="Polar residues" evidence="1">
    <location>
        <begin position="71"/>
        <end position="82"/>
    </location>
</feature>
<accession>A0ABR2GD20</accession>
<dbReference type="EMBL" id="JBBPBM010000001">
    <property type="protein sequence ID" value="KAK8600818.1"/>
    <property type="molecule type" value="Genomic_DNA"/>
</dbReference>
<sequence>MRRMNIMEATPVNVAMPLAAVGPSTSHPVDQFAPVEQHFSPSAAPRGQPSLASTPDFVPAAPKPQPEPAQTTIKPPAQQSDIASIGGPHRGPPNSVHGIYQGIS</sequence>
<proteinExistence type="predicted"/>
<name>A0ABR2GD20_9ROSI</name>
<gene>
    <name evidence="2" type="ORF">V6N12_050666</name>
</gene>